<evidence type="ECO:0000256" key="1">
    <source>
        <dbReference type="ARBA" id="ARBA00022722"/>
    </source>
</evidence>
<dbReference type="Pfam" id="PF03852">
    <property type="entry name" value="Vsr"/>
    <property type="match status" value="1"/>
</dbReference>
<keyword evidence="5" id="KW-0234">DNA repair</keyword>
<dbReference type="Proteomes" id="UP000502508">
    <property type="component" value="Chromosome"/>
</dbReference>
<dbReference type="EMBL" id="AP022870">
    <property type="protein sequence ID" value="BCB81197.1"/>
    <property type="molecule type" value="Genomic_DNA"/>
</dbReference>
<keyword evidence="4" id="KW-0378">Hydrolase</keyword>
<dbReference type="AlphaFoldDB" id="A0A6F8Y560"/>
<evidence type="ECO:0000256" key="6">
    <source>
        <dbReference type="ARBA" id="ARBA00029466"/>
    </source>
</evidence>
<reference evidence="7 8" key="2">
    <citation type="submission" date="2020-03" db="EMBL/GenBank/DDBJ databases">
        <authorList>
            <person name="Ichikawa N."/>
            <person name="Kimura A."/>
            <person name="Kitahashi Y."/>
            <person name="Uohara A."/>
        </authorList>
    </citation>
    <scope>NUCLEOTIDE SEQUENCE [LARGE SCALE GENOMIC DNA]</scope>
    <source>
        <strain evidence="7 8">NBRC 107702</strain>
    </source>
</reference>
<evidence type="ECO:0000313" key="8">
    <source>
        <dbReference type="Proteomes" id="UP000502508"/>
    </source>
</evidence>
<dbReference type="NCBIfam" id="TIGR00632">
    <property type="entry name" value="vsr"/>
    <property type="match status" value="1"/>
</dbReference>
<evidence type="ECO:0000256" key="3">
    <source>
        <dbReference type="ARBA" id="ARBA00022763"/>
    </source>
</evidence>
<dbReference type="GO" id="GO:0006298">
    <property type="term" value="P:mismatch repair"/>
    <property type="evidence" value="ECO:0007669"/>
    <property type="project" value="InterPro"/>
</dbReference>
<accession>A0A6F8Y560</accession>
<keyword evidence="8" id="KW-1185">Reference proteome</keyword>
<dbReference type="SUPFAM" id="SSF52980">
    <property type="entry name" value="Restriction endonuclease-like"/>
    <property type="match status" value="1"/>
</dbReference>
<sequence>MSRQRRRDTGPELAIRKLLHARGFRYRVAWPIPDMRRRTIDIAFTRARVAVFIDGCFWHGCPQHRTLPASNTEWWSRKLATNTARDAVTAAHLADLGWTVVRVWEHESAVEAVERIVARMRSVAASAERVSEGSGAPEQRPLA</sequence>
<dbReference type="GO" id="GO:0016787">
    <property type="term" value="F:hydrolase activity"/>
    <property type="evidence" value="ECO:0007669"/>
    <property type="project" value="UniProtKB-KW"/>
</dbReference>
<evidence type="ECO:0000256" key="2">
    <source>
        <dbReference type="ARBA" id="ARBA00022759"/>
    </source>
</evidence>
<evidence type="ECO:0000256" key="4">
    <source>
        <dbReference type="ARBA" id="ARBA00022801"/>
    </source>
</evidence>
<reference evidence="7 8" key="1">
    <citation type="submission" date="2020-03" db="EMBL/GenBank/DDBJ databases">
        <title>Whole genome shotgun sequence of Phytohabitans flavus NBRC 107702.</title>
        <authorList>
            <person name="Komaki H."/>
            <person name="Tamura T."/>
        </authorList>
    </citation>
    <scope>NUCLEOTIDE SEQUENCE [LARGE SCALE GENOMIC DNA]</scope>
    <source>
        <strain evidence="7 8">NBRC 107702</strain>
    </source>
</reference>
<dbReference type="GO" id="GO:0004519">
    <property type="term" value="F:endonuclease activity"/>
    <property type="evidence" value="ECO:0007669"/>
    <property type="project" value="UniProtKB-KW"/>
</dbReference>
<keyword evidence="3" id="KW-0227">DNA damage</keyword>
<dbReference type="Gene3D" id="3.40.960.10">
    <property type="entry name" value="VSR Endonuclease"/>
    <property type="match status" value="1"/>
</dbReference>
<dbReference type="REBASE" id="396191">
    <property type="entry name" value="V.Pfl107702ORF76080P"/>
</dbReference>
<dbReference type="InterPro" id="IPR004603">
    <property type="entry name" value="DNA_mismatch_endonuc_vsr"/>
</dbReference>
<keyword evidence="2 7" id="KW-0255">Endonuclease</keyword>
<organism evidence="7 8">
    <name type="scientific">Phytohabitans flavus</name>
    <dbReference type="NCBI Taxonomy" id="1076124"/>
    <lineage>
        <taxon>Bacteria</taxon>
        <taxon>Bacillati</taxon>
        <taxon>Actinomycetota</taxon>
        <taxon>Actinomycetes</taxon>
        <taxon>Micromonosporales</taxon>
        <taxon>Micromonosporaceae</taxon>
    </lineage>
</organism>
<gene>
    <name evidence="7" type="ORF">Pflav_076070</name>
</gene>
<dbReference type="InterPro" id="IPR011335">
    <property type="entry name" value="Restrct_endonuc-II-like"/>
</dbReference>
<comment type="similarity">
    <text evidence="6">Belongs to the Vsr family.</text>
</comment>
<protein>
    <submittedName>
        <fullName evidence="7">Very short patch repair endonuclease</fullName>
    </submittedName>
</protein>
<name>A0A6F8Y560_9ACTN</name>
<dbReference type="KEGG" id="pfla:Pflav_076070"/>
<evidence type="ECO:0000313" key="7">
    <source>
        <dbReference type="EMBL" id="BCB81197.1"/>
    </source>
</evidence>
<evidence type="ECO:0000256" key="5">
    <source>
        <dbReference type="ARBA" id="ARBA00023204"/>
    </source>
</evidence>
<keyword evidence="1" id="KW-0540">Nuclease</keyword>
<proteinExistence type="inferred from homology"/>
<dbReference type="CDD" id="cd00221">
    <property type="entry name" value="Vsr"/>
    <property type="match status" value="1"/>
</dbReference>